<dbReference type="Gene3D" id="6.10.280.120">
    <property type="entry name" value="Growth arrest and DNA-damage-inducible proteins-interacting protein 1"/>
    <property type="match status" value="1"/>
</dbReference>
<evidence type="ECO:0000256" key="12">
    <source>
        <dbReference type="ARBA" id="ARBA00035485"/>
    </source>
</evidence>
<dbReference type="PROSITE" id="PS51257">
    <property type="entry name" value="PROKAR_LIPOPROTEIN"/>
    <property type="match status" value="1"/>
</dbReference>
<dbReference type="PANTHER" id="PTHR31761">
    <property type="entry name" value="GROWTH ARREST AND DNA DAMAGE-INDUCIBLE PROTEINS-INTERACTING PROTEIN 1 GADD45GIP1"/>
    <property type="match status" value="1"/>
</dbReference>
<dbReference type="InterPro" id="IPR018472">
    <property type="entry name" value="Ribosomal_mL64"/>
</dbReference>
<keyword evidence="9" id="KW-0131">Cell cycle</keyword>
<evidence type="ECO:0000256" key="14">
    <source>
        <dbReference type="SAM" id="MobiDB-lite"/>
    </source>
</evidence>
<dbReference type="PANTHER" id="PTHR31761:SF1">
    <property type="entry name" value="LARGE RIBOSOMAL SUBUNIT PROTEIN ML64"/>
    <property type="match status" value="1"/>
</dbReference>
<keyword evidence="16" id="KW-1185">Reference proteome</keyword>
<evidence type="ECO:0000313" key="16">
    <source>
        <dbReference type="Proteomes" id="UP001208570"/>
    </source>
</evidence>
<keyword evidence="7" id="KW-0539">Nucleus</keyword>
<dbReference type="GO" id="GO:0005634">
    <property type="term" value="C:nucleus"/>
    <property type="evidence" value="ECO:0007669"/>
    <property type="project" value="UniProtKB-SubCell"/>
</dbReference>
<protein>
    <recommendedName>
        <fullName evidence="11">Large ribosomal subunit protein mL64</fullName>
    </recommendedName>
    <alternativeName>
        <fullName evidence="10">39S ribosomal protein L59, mitochondrial</fullName>
    </alternativeName>
    <alternativeName>
        <fullName evidence="12">Growth arrest and DNA damage-inducible proteins-interacting protein 1</fullName>
    </alternativeName>
</protein>
<evidence type="ECO:0000256" key="2">
    <source>
        <dbReference type="ARBA" id="ARBA00004173"/>
    </source>
</evidence>
<dbReference type="EMBL" id="JAODUP010000025">
    <property type="protein sequence ID" value="KAK2167672.1"/>
    <property type="molecule type" value="Genomic_DNA"/>
</dbReference>
<organism evidence="15 16">
    <name type="scientific">Paralvinella palmiformis</name>
    <dbReference type="NCBI Taxonomy" id="53620"/>
    <lineage>
        <taxon>Eukaryota</taxon>
        <taxon>Metazoa</taxon>
        <taxon>Spiralia</taxon>
        <taxon>Lophotrochozoa</taxon>
        <taxon>Annelida</taxon>
        <taxon>Polychaeta</taxon>
        <taxon>Sedentaria</taxon>
        <taxon>Canalipalpata</taxon>
        <taxon>Terebellida</taxon>
        <taxon>Terebelliformia</taxon>
        <taxon>Alvinellidae</taxon>
        <taxon>Paralvinella</taxon>
    </lineage>
</organism>
<name>A0AAD9KAR7_9ANNE</name>
<comment type="caution">
    <text evidence="15">The sequence shown here is derived from an EMBL/GenBank/DDBJ whole genome shotgun (WGS) entry which is preliminary data.</text>
</comment>
<comment type="subcellular location">
    <subcellularLocation>
        <location evidence="2">Mitochondrion</location>
    </subcellularLocation>
    <subcellularLocation>
        <location evidence="1">Nucleus</location>
    </subcellularLocation>
</comment>
<keyword evidence="5" id="KW-0175">Coiled coil</keyword>
<feature type="region of interest" description="Disordered" evidence="14">
    <location>
        <begin position="227"/>
        <end position="287"/>
    </location>
</feature>
<reference evidence="15" key="1">
    <citation type="journal article" date="2023" name="Mol. Biol. Evol.">
        <title>Third-Generation Sequencing Reveals the Adaptive Role of the Epigenome in Three Deep-Sea Polychaetes.</title>
        <authorList>
            <person name="Perez M."/>
            <person name="Aroh O."/>
            <person name="Sun Y."/>
            <person name="Lan Y."/>
            <person name="Juniper S.K."/>
            <person name="Young C.R."/>
            <person name="Angers B."/>
            <person name="Qian P.Y."/>
        </authorList>
    </citation>
    <scope>NUCLEOTIDE SEQUENCE</scope>
    <source>
        <strain evidence="15">P08H-3</strain>
    </source>
</reference>
<evidence type="ECO:0000256" key="1">
    <source>
        <dbReference type="ARBA" id="ARBA00004123"/>
    </source>
</evidence>
<dbReference type="Pfam" id="PF10147">
    <property type="entry name" value="CR6_interact"/>
    <property type="match status" value="1"/>
</dbReference>
<evidence type="ECO:0000256" key="7">
    <source>
        <dbReference type="ARBA" id="ARBA00023242"/>
    </source>
</evidence>
<evidence type="ECO:0000313" key="15">
    <source>
        <dbReference type="EMBL" id="KAK2167672.1"/>
    </source>
</evidence>
<comment type="function">
    <text evidence="13">Acts as a negative regulator of G1 to S cell cycle phase progression by inhibiting cyclin-dependent kinases. Inhibitory effects are additive with GADD45 proteins but also occur in the absence of GADD45 proteins. Acts as a repressor of the orphan nuclear receptor NR4A1 by inhibiting AB domain-mediated transcriptional activity. May be involved in the hormone-mediated regulation of NR4A1 transcriptional activity. May play a role in mitochondrial protein synthesis.</text>
</comment>
<evidence type="ECO:0000256" key="11">
    <source>
        <dbReference type="ARBA" id="ARBA00035184"/>
    </source>
</evidence>
<evidence type="ECO:0000256" key="3">
    <source>
        <dbReference type="ARBA" id="ARBA00005421"/>
    </source>
</evidence>
<dbReference type="GO" id="GO:1990904">
    <property type="term" value="C:ribonucleoprotein complex"/>
    <property type="evidence" value="ECO:0007669"/>
    <property type="project" value="UniProtKB-KW"/>
</dbReference>
<dbReference type="AlphaFoldDB" id="A0AAD9KAR7"/>
<proteinExistence type="inferred from homology"/>
<sequence length="287" mass="34097">MALKVMLLDRAFVNTLSLRPSQYVTSLVVSSCRINFPKQYSTEIREDEDTDSESTAEEELFRNISRLPKNLHRRLGHVMKPPEEGINREDDRWKFYSRARFNKYQRKLFAKYGYDSGVNPGIMWPSKEELSGIIEEERETEPTLQELWSQMKENREDREKRIMEKEKKIKENLAKMPALLEVYKKRLQEQGQEKLAIQAKQKQLLEDARDYFGYKLFKNDPRLKELKQKKMEEERMARRQRSRAEKEKLHLERAQAKAADIRAKMEAKEAATKSEADDDDEEEKGKD</sequence>
<keyword evidence="4" id="KW-0689">Ribosomal protein</keyword>
<evidence type="ECO:0000256" key="5">
    <source>
        <dbReference type="ARBA" id="ARBA00023054"/>
    </source>
</evidence>
<feature type="compositionally biased region" description="Acidic residues" evidence="14">
    <location>
        <begin position="276"/>
        <end position="287"/>
    </location>
</feature>
<dbReference type="InterPro" id="IPR043035">
    <property type="entry name" value="Ribosomal_mL64_sf"/>
</dbReference>
<evidence type="ECO:0000256" key="8">
    <source>
        <dbReference type="ARBA" id="ARBA00023274"/>
    </source>
</evidence>
<dbReference type="GO" id="GO:0005739">
    <property type="term" value="C:mitochondrion"/>
    <property type="evidence" value="ECO:0007669"/>
    <property type="project" value="UniProtKB-SubCell"/>
</dbReference>
<keyword evidence="6" id="KW-0496">Mitochondrion</keyword>
<keyword evidence="8" id="KW-0687">Ribonucleoprotein</keyword>
<gene>
    <name evidence="15" type="ORF">LSH36_25g02061</name>
</gene>
<accession>A0AAD9KAR7</accession>
<evidence type="ECO:0000256" key="6">
    <source>
        <dbReference type="ARBA" id="ARBA00023128"/>
    </source>
</evidence>
<comment type="similarity">
    <text evidence="3">Belongs to the mitochondrion-specific ribosomal protein mL64 family.</text>
</comment>
<dbReference type="GO" id="GO:0005840">
    <property type="term" value="C:ribosome"/>
    <property type="evidence" value="ECO:0007669"/>
    <property type="project" value="UniProtKB-KW"/>
</dbReference>
<dbReference type="Proteomes" id="UP001208570">
    <property type="component" value="Unassembled WGS sequence"/>
</dbReference>
<evidence type="ECO:0000256" key="10">
    <source>
        <dbReference type="ARBA" id="ARBA00030700"/>
    </source>
</evidence>
<evidence type="ECO:0000256" key="9">
    <source>
        <dbReference type="ARBA" id="ARBA00023306"/>
    </source>
</evidence>
<feature type="compositionally biased region" description="Basic and acidic residues" evidence="14">
    <location>
        <begin position="227"/>
        <end position="275"/>
    </location>
</feature>
<evidence type="ECO:0000256" key="13">
    <source>
        <dbReference type="ARBA" id="ARBA00060144"/>
    </source>
</evidence>
<evidence type="ECO:0000256" key="4">
    <source>
        <dbReference type="ARBA" id="ARBA00022980"/>
    </source>
</evidence>